<protein>
    <recommendedName>
        <fullName evidence="4">Lipocalin-like domain-containing protein</fullName>
    </recommendedName>
</protein>
<proteinExistence type="predicted"/>
<keyword evidence="1" id="KW-0732">Signal</keyword>
<organism evidence="2 3">
    <name type="scientific">Periweissella cryptocerci</name>
    <dbReference type="NCBI Taxonomy" id="2506420"/>
    <lineage>
        <taxon>Bacteria</taxon>
        <taxon>Bacillati</taxon>
        <taxon>Bacillota</taxon>
        <taxon>Bacilli</taxon>
        <taxon>Lactobacillales</taxon>
        <taxon>Lactobacillaceae</taxon>
        <taxon>Periweissella</taxon>
    </lineage>
</organism>
<evidence type="ECO:0008006" key="4">
    <source>
        <dbReference type="Google" id="ProtNLM"/>
    </source>
</evidence>
<dbReference type="Proteomes" id="UP000292886">
    <property type="component" value="Chromosome"/>
</dbReference>
<dbReference type="RefSeq" id="WP_133362577.1">
    <property type="nucleotide sequence ID" value="NZ_CP037940.1"/>
</dbReference>
<dbReference type="AlphaFoldDB" id="A0A4P6YS43"/>
<name>A0A4P6YS43_9LACO</name>
<sequence length="159" mass="17655">MKMTKKITTLLMVITMLAAVCIGSVSATMNVEAAQATASKKAPKKVKAIHKSLRGTWYFFDKKNKKHTMKITKNTLKIDNKTNKLGKGGFNYYSSKIAGSNVHQLGINYSDYGFSFRTKKVKIGGKKKAALLMISADYTGTRVLTKSKAHKVNYGDFFK</sequence>
<evidence type="ECO:0000256" key="1">
    <source>
        <dbReference type="SAM" id="SignalP"/>
    </source>
</evidence>
<accession>A0A4P6YS43</accession>
<feature type="chain" id="PRO_5038464984" description="Lipocalin-like domain-containing protein" evidence="1">
    <location>
        <begin position="28"/>
        <end position="159"/>
    </location>
</feature>
<feature type="signal peptide" evidence="1">
    <location>
        <begin position="1"/>
        <end position="27"/>
    </location>
</feature>
<gene>
    <name evidence="2" type="ORF">EQG49_03015</name>
</gene>
<evidence type="ECO:0000313" key="3">
    <source>
        <dbReference type="Proteomes" id="UP000292886"/>
    </source>
</evidence>
<dbReference type="KEGG" id="wei:EQG49_03015"/>
<keyword evidence="3" id="KW-1185">Reference proteome</keyword>
<evidence type="ECO:0000313" key="2">
    <source>
        <dbReference type="EMBL" id="QBO35498.1"/>
    </source>
</evidence>
<dbReference type="EMBL" id="CP037940">
    <property type="protein sequence ID" value="QBO35498.1"/>
    <property type="molecule type" value="Genomic_DNA"/>
</dbReference>
<reference evidence="3" key="1">
    <citation type="submission" date="2019-03" db="EMBL/GenBank/DDBJ databases">
        <title>Weissella sp. 26KH-42 Genome sequencing.</title>
        <authorList>
            <person name="Heo J."/>
            <person name="Kim S.-J."/>
            <person name="Kim J.-S."/>
            <person name="Hong S.-B."/>
            <person name="Kwon S.-W."/>
        </authorList>
    </citation>
    <scope>NUCLEOTIDE SEQUENCE [LARGE SCALE GENOMIC DNA]</scope>
    <source>
        <strain evidence="3">26KH-42</strain>
    </source>
</reference>